<dbReference type="Gene3D" id="3.40.50.2000">
    <property type="entry name" value="Glycogen Phosphorylase B"/>
    <property type="match status" value="2"/>
</dbReference>
<organism evidence="3 4">
    <name type="scientific">Lapidilactobacillus concavus DSM 17758</name>
    <dbReference type="NCBI Taxonomy" id="1423735"/>
    <lineage>
        <taxon>Bacteria</taxon>
        <taxon>Bacillati</taxon>
        <taxon>Bacillota</taxon>
        <taxon>Bacilli</taxon>
        <taxon>Lactobacillales</taxon>
        <taxon>Lactobacillaceae</taxon>
        <taxon>Lapidilactobacillus</taxon>
    </lineage>
</organism>
<feature type="domain" description="Glycosyltransferase subfamily 4-like N-terminal" evidence="2">
    <location>
        <begin position="25"/>
        <end position="179"/>
    </location>
</feature>
<dbReference type="InterPro" id="IPR028098">
    <property type="entry name" value="Glyco_trans_4-like_N"/>
</dbReference>
<reference evidence="3 4" key="1">
    <citation type="journal article" date="2015" name="Genome Announc.">
        <title>Expanding the biotechnology potential of lactobacilli through comparative genomics of 213 strains and associated genera.</title>
        <authorList>
            <person name="Sun Z."/>
            <person name="Harris H.M."/>
            <person name="McCann A."/>
            <person name="Guo C."/>
            <person name="Argimon S."/>
            <person name="Zhang W."/>
            <person name="Yang X."/>
            <person name="Jeffery I.B."/>
            <person name="Cooney J.C."/>
            <person name="Kagawa T.F."/>
            <person name="Liu W."/>
            <person name="Song Y."/>
            <person name="Salvetti E."/>
            <person name="Wrobel A."/>
            <person name="Rasinkangas P."/>
            <person name="Parkhill J."/>
            <person name="Rea M.C."/>
            <person name="O'Sullivan O."/>
            <person name="Ritari J."/>
            <person name="Douillard F.P."/>
            <person name="Paul Ross R."/>
            <person name="Yang R."/>
            <person name="Briner A.E."/>
            <person name="Felis G.E."/>
            <person name="de Vos W.M."/>
            <person name="Barrangou R."/>
            <person name="Klaenhammer T.R."/>
            <person name="Caufield P.W."/>
            <person name="Cui Y."/>
            <person name="Zhang H."/>
            <person name="O'Toole P.W."/>
        </authorList>
    </citation>
    <scope>NUCLEOTIDE SEQUENCE [LARGE SCALE GENOMIC DNA]</scope>
    <source>
        <strain evidence="3 4">DSM 17758</strain>
    </source>
</reference>
<comment type="caution">
    <text evidence="3">The sequence shown here is derived from an EMBL/GenBank/DDBJ whole genome shotgun (WGS) entry which is preliminary data.</text>
</comment>
<name>A0A0R1VQQ4_9LACO</name>
<sequence>MSKSMLMITSVASMIQQFNMDNIATLQGLGYQVHVATNFEHGSTMSPEENQKLKLKLKQIGVYTHQVDFPRGIGTPRTLKIAMGQLIKITKENKFYFIHCQSPVGGVCGRIVGHKYHVKVIYTAHGFQFFHGSSKLSWLMIYPVEKFLSRYTDVLITVNQEDTKLAKEKFHAKSVRYVPGIGIDVEHIQSITVDRARKRRELGIPEDATVILSVGELNVNKNHSSVLKALSALNQSNIFYVICGIGEKKDELLKIAQSNGFAEHFKLLGYRTDVLEIMKTVDVFVFPSFREGLPVSLMEAMAAGLPIVASNIRGNVDLIENGLNGYLVDPKSVNELVEYIHHLTNDDKQLRSFILEGYKKVSSFSTTIVREYMQDIYSSF</sequence>
<evidence type="ECO:0000259" key="1">
    <source>
        <dbReference type="Pfam" id="PF00534"/>
    </source>
</evidence>
<dbReference type="Pfam" id="PF00534">
    <property type="entry name" value="Glycos_transf_1"/>
    <property type="match status" value="1"/>
</dbReference>
<proteinExistence type="predicted"/>
<dbReference type="EMBL" id="AZFX01000096">
    <property type="protein sequence ID" value="KRM07773.1"/>
    <property type="molecule type" value="Genomic_DNA"/>
</dbReference>
<feature type="domain" description="Glycosyl transferase family 1" evidence="1">
    <location>
        <begin position="194"/>
        <end position="359"/>
    </location>
</feature>
<dbReference type="STRING" id="1423735.FC15_GL000840"/>
<evidence type="ECO:0000259" key="2">
    <source>
        <dbReference type="Pfam" id="PF13439"/>
    </source>
</evidence>
<keyword evidence="3" id="KW-0808">Transferase</keyword>
<dbReference type="PANTHER" id="PTHR12526:SF630">
    <property type="entry name" value="GLYCOSYLTRANSFERASE"/>
    <property type="match status" value="1"/>
</dbReference>
<dbReference type="InterPro" id="IPR001296">
    <property type="entry name" value="Glyco_trans_1"/>
</dbReference>
<dbReference type="Pfam" id="PF13439">
    <property type="entry name" value="Glyco_transf_4"/>
    <property type="match status" value="1"/>
</dbReference>
<protein>
    <submittedName>
        <fullName evidence="3">Glycosyltransferase</fullName>
    </submittedName>
</protein>
<dbReference type="CDD" id="cd03808">
    <property type="entry name" value="GT4_CapM-like"/>
    <property type="match status" value="1"/>
</dbReference>
<gene>
    <name evidence="3" type="ORF">FC15_GL000840</name>
</gene>
<dbReference type="PATRIC" id="fig|1423735.3.peg.874"/>
<evidence type="ECO:0000313" key="4">
    <source>
        <dbReference type="Proteomes" id="UP000051315"/>
    </source>
</evidence>
<dbReference type="RefSeq" id="WP_057825867.1">
    <property type="nucleotide sequence ID" value="NZ_AZFX01000096.1"/>
</dbReference>
<dbReference type="PANTHER" id="PTHR12526">
    <property type="entry name" value="GLYCOSYLTRANSFERASE"/>
    <property type="match status" value="1"/>
</dbReference>
<dbReference type="Proteomes" id="UP000051315">
    <property type="component" value="Unassembled WGS sequence"/>
</dbReference>
<dbReference type="SUPFAM" id="SSF53756">
    <property type="entry name" value="UDP-Glycosyltransferase/glycogen phosphorylase"/>
    <property type="match status" value="1"/>
</dbReference>
<dbReference type="OrthoDB" id="9806653at2"/>
<accession>A0A0R1VQQ4</accession>
<dbReference type="AlphaFoldDB" id="A0A0R1VQQ4"/>
<keyword evidence="4" id="KW-1185">Reference proteome</keyword>
<evidence type="ECO:0000313" key="3">
    <source>
        <dbReference type="EMBL" id="KRM07773.1"/>
    </source>
</evidence>
<dbReference type="GO" id="GO:0016757">
    <property type="term" value="F:glycosyltransferase activity"/>
    <property type="evidence" value="ECO:0007669"/>
    <property type="project" value="InterPro"/>
</dbReference>